<keyword evidence="2" id="KW-1185">Reference proteome</keyword>
<comment type="caution">
    <text evidence="1">The sequence shown here is derived from an EMBL/GenBank/DDBJ whole genome shotgun (WGS) entry which is preliminary data.</text>
</comment>
<organism evidence="1 2">
    <name type="scientific">Flavobacterium psychroterrae</name>
    <dbReference type="NCBI Taxonomy" id="2133767"/>
    <lineage>
        <taxon>Bacteria</taxon>
        <taxon>Pseudomonadati</taxon>
        <taxon>Bacteroidota</taxon>
        <taxon>Flavobacteriia</taxon>
        <taxon>Flavobacteriales</taxon>
        <taxon>Flavobacteriaceae</taxon>
        <taxon>Flavobacterium</taxon>
    </lineage>
</organism>
<accession>A0ABS5PAP2</accession>
<protein>
    <submittedName>
        <fullName evidence="1">DUF3024 domain-containing protein</fullName>
    </submittedName>
</protein>
<dbReference type="RefSeq" id="WP_213298661.1">
    <property type="nucleotide sequence ID" value="NZ_JAGYVZ010000008.1"/>
</dbReference>
<gene>
    <name evidence="1" type="ORF">KHA90_09930</name>
</gene>
<dbReference type="EMBL" id="JAGYVZ010000008">
    <property type="protein sequence ID" value="MBS7231344.1"/>
    <property type="molecule type" value="Genomic_DNA"/>
</dbReference>
<evidence type="ECO:0000313" key="2">
    <source>
        <dbReference type="Proteomes" id="UP000722625"/>
    </source>
</evidence>
<dbReference type="Pfam" id="PF11225">
    <property type="entry name" value="DUF3024"/>
    <property type="match status" value="1"/>
</dbReference>
<proteinExistence type="predicted"/>
<dbReference type="InterPro" id="IPR021388">
    <property type="entry name" value="DUF3024"/>
</dbReference>
<reference evidence="1 2" key="1">
    <citation type="journal article" date="2018" name="Int. J. Syst. Evol. Microbiol.">
        <title>Flavobacterium chryseum sp. nov. and Flavobacterium psychroterrae sp. nov., novel environmental bacteria isolated from Antarctica.</title>
        <authorList>
            <person name="Kralova S."/>
            <person name="Svec P."/>
            <person name="Busse H.J."/>
            <person name="Stankova E."/>
            <person name="Vaczi P."/>
            <person name="Sedlacek I."/>
        </authorList>
    </citation>
    <scope>NUCLEOTIDE SEQUENCE [LARGE SCALE GENOMIC DNA]</scope>
    <source>
        <strain evidence="1 2">CCM 8827</strain>
    </source>
</reference>
<dbReference type="Proteomes" id="UP000722625">
    <property type="component" value="Unassembled WGS sequence"/>
</dbReference>
<sequence length="114" mass="13692">MENNLISMIELQLRNFTNDLRPIDEDIRKELDFGFSWDGQTALLFEIRSKWNSPDDILHVHFAKLKYSKLRKSWKLYWKRASGKWELYGSRSESKNPNELLDEIIRDPYGCFFS</sequence>
<name>A0ABS5PAP2_9FLAO</name>
<evidence type="ECO:0000313" key="1">
    <source>
        <dbReference type="EMBL" id="MBS7231344.1"/>
    </source>
</evidence>